<feature type="region of interest" description="Disordered" evidence="2">
    <location>
        <begin position="1"/>
        <end position="107"/>
    </location>
</feature>
<evidence type="ECO:0000256" key="1">
    <source>
        <dbReference type="ARBA" id="ARBA00022679"/>
    </source>
</evidence>
<dbReference type="SUPFAM" id="SSF52540">
    <property type="entry name" value="P-loop containing nucleoside triphosphate hydrolases"/>
    <property type="match status" value="1"/>
</dbReference>
<dbReference type="AlphaFoldDB" id="A0A7S2YDJ9"/>
<feature type="compositionally biased region" description="Low complexity" evidence="2">
    <location>
        <begin position="94"/>
        <end position="107"/>
    </location>
</feature>
<evidence type="ECO:0000313" key="3">
    <source>
        <dbReference type="EMBL" id="CAD9969585.1"/>
    </source>
</evidence>
<name>A0A7S2YDJ9_9STRA</name>
<reference evidence="3" key="1">
    <citation type="submission" date="2021-01" db="EMBL/GenBank/DDBJ databases">
        <authorList>
            <person name="Corre E."/>
            <person name="Pelletier E."/>
            <person name="Niang G."/>
            <person name="Scheremetjew M."/>
            <person name="Finn R."/>
            <person name="Kale V."/>
            <person name="Holt S."/>
            <person name="Cochrane G."/>
            <person name="Meng A."/>
            <person name="Brown T."/>
            <person name="Cohen L."/>
        </authorList>
    </citation>
    <scope>NUCLEOTIDE SEQUENCE</scope>
    <source>
        <strain evidence="3">CCMP125</strain>
    </source>
</reference>
<gene>
    <name evidence="3" type="ORF">APAL1065_LOCUS13715</name>
</gene>
<sequence length="522" mass="59242">MPMVVSTVSKQQQNAKYRSPPATTRTVVLKPSNTNIRGTTASIRQSKALERQSSGPRPRSQKKMASAASSTGKSQEYRSDSSFCKSHQHHLHRQSSSSLGASESSPSLQIHEAAMPPPLPIALPLTETNLQEYDISKKRRRNFNMQTYIQFFMGAPRSQKAVIIFLALWFLSSTARMIRYGYRKLQGEQLPPPQHLDFLVAGFPKSGTTTLLATLRQHPEIAMDSQENCQVARPIQQDDVNLKRLNRYLFALKRDIADDRKFKSSLQRLGASSSSSSSAIASTQPALEADQLKAGIKCPDAVKNFKAIHRLSQHSPDCRFVIGVRHPITFVQSFYNYRLLEAHIKNRPDKPSLFEIWKSNLNWWDVSKDAPRYEMFLSQFGKTSVSLGQLKEWFVERPMLAVKPNKFKIFLYSIEQIEDPVESKLLRTDLQRFLGLTQPIDEFGHENRIASNANQITKHIDICSPEYSHIRKDIINNAPATVAWMHEFLESPDVIVSDRQKLLKSINSWSTDPCEDATIMAI</sequence>
<feature type="compositionally biased region" description="Polar residues" evidence="2">
    <location>
        <begin position="1"/>
        <end position="55"/>
    </location>
</feature>
<dbReference type="Gene3D" id="3.40.50.300">
    <property type="entry name" value="P-loop containing nucleotide triphosphate hydrolases"/>
    <property type="match status" value="1"/>
</dbReference>
<dbReference type="PANTHER" id="PTHR10605:SF56">
    <property type="entry name" value="BIFUNCTIONAL HEPARAN SULFATE N-DEACETYLASE_N-SULFOTRANSFERASE"/>
    <property type="match status" value="1"/>
</dbReference>
<dbReference type="Pfam" id="PF13469">
    <property type="entry name" value="Sulfotransfer_3"/>
    <property type="match status" value="1"/>
</dbReference>
<protein>
    <submittedName>
        <fullName evidence="3">Uncharacterized protein</fullName>
    </submittedName>
</protein>
<accession>A0A7S2YDJ9</accession>
<dbReference type="InterPro" id="IPR037359">
    <property type="entry name" value="NST/OST"/>
</dbReference>
<evidence type="ECO:0000256" key="2">
    <source>
        <dbReference type="SAM" id="MobiDB-lite"/>
    </source>
</evidence>
<dbReference type="InterPro" id="IPR027417">
    <property type="entry name" value="P-loop_NTPase"/>
</dbReference>
<dbReference type="EMBL" id="HBHT01020513">
    <property type="protein sequence ID" value="CAD9969585.1"/>
    <property type="molecule type" value="Transcribed_RNA"/>
</dbReference>
<dbReference type="PANTHER" id="PTHR10605">
    <property type="entry name" value="HEPARAN SULFATE SULFOTRANSFERASE"/>
    <property type="match status" value="1"/>
</dbReference>
<organism evidence="3">
    <name type="scientific">Entomoneis paludosa</name>
    <dbReference type="NCBI Taxonomy" id="265537"/>
    <lineage>
        <taxon>Eukaryota</taxon>
        <taxon>Sar</taxon>
        <taxon>Stramenopiles</taxon>
        <taxon>Ochrophyta</taxon>
        <taxon>Bacillariophyta</taxon>
        <taxon>Bacillariophyceae</taxon>
        <taxon>Bacillariophycidae</taxon>
        <taxon>Entomoneidaceae</taxon>
        <taxon>Entomoneis</taxon>
    </lineage>
</organism>
<feature type="compositionally biased region" description="Polar residues" evidence="2">
    <location>
        <begin position="67"/>
        <end position="85"/>
    </location>
</feature>
<keyword evidence="1" id="KW-0808">Transferase</keyword>
<dbReference type="GO" id="GO:0008146">
    <property type="term" value="F:sulfotransferase activity"/>
    <property type="evidence" value="ECO:0007669"/>
    <property type="project" value="InterPro"/>
</dbReference>
<proteinExistence type="predicted"/>